<dbReference type="RefSeq" id="WP_317903643.1">
    <property type="nucleotide sequence ID" value="NZ_JAIRBC010000034.1"/>
</dbReference>
<dbReference type="NCBIfam" id="TIGR04056">
    <property type="entry name" value="OMP_RagA_SusC"/>
    <property type="match status" value="1"/>
</dbReference>
<accession>A0AAE3EXV2</accession>
<protein>
    <submittedName>
        <fullName evidence="9">TonB-dependent receptor</fullName>
    </submittedName>
</protein>
<sequence length="999" mass="110345">METVQNQVSISGNIKDSHGEPLMGAAIVVKGTTTGTTADIDGNFQLTIENSDAILMVSFLGMVTKEIPVGNKTVFDIVLEDDFSSLEEVVVVGYGTTKKSDLTGAIASVKGKDLNVTSSQDVLSGMQGKMAGVHITKNSGAPGADALVRIRGIGTINNSDPIYVVDGFQVSDINYLSVNDIESIEVLKDASATAIYGSRGANGVILVTTKKGGGKGVQFSLNYNYGVQSASKKIDMLNAWQFATLYREANSNSGITLSAYEDKVTQFVIDHKSEGTDWQDQVFREYTPVQNLDFSVSGKSGKNSYLGSVFYNSNEGLVKYNDFSKLNLRLQNSYAITDKITWDIDVSYSKSDKQDIDGGVLTSSLYMDPIAPAWDENTNNYGTRTFNAIEGSNPAMLIDHSQYDRLSWTNRIVGNTSVSVRDIFISGLSFKSRFGYDNNTIKGKGYYPEFYVDTNTYNQESSLYQNERNLISMLWSNYFSYEKIIGKHSINAMLGTEMQNFENEYVSGTVYDVPNDPNQMYFDLASNLERKALEGNFKESRLLSYFGRVNYKFLDRYILTATLRADGSSKFLGDNRWGIFPSAAVAWDLMKEPSMQGNNVISNLKLRSGWGIVGNQNSLNNPYVYASTITSQSNSYVIGGQIVNGYYPAALANKDIKWETTETFNLGIDLGLFEDKLALDANVFQNTTSDMIATPQAPVYVGYNAVPSNIGSVRNKGIEVTLGHKNKIGDLSYNINWNITALKNEVLDLGTSTAIIAGSLPRLDPTTYTDVGNEIGAFRGLATNGIFTQETLDALHAQYPGYQPTAQPGDVWFVDADGDHKIDKNNDRQYLGSAVPDFTSGLNIQLNWKNIDFSCYFIGSYGNEIVNGQYVYIYGSNIKSNWHADMWNRSHGDVITDIPRLDIADVNGNTSTFSDRFVEDGSYLRLKNIQIGYSFPESLYSKVKLSEFRVYFSADNLLTFTKYSGWDPEPVSFGTLNGGVDYGTYPLPRVLSLGLNLKF</sequence>
<dbReference type="Proteomes" id="UP001200642">
    <property type="component" value="Unassembled WGS sequence"/>
</dbReference>
<evidence type="ECO:0000256" key="2">
    <source>
        <dbReference type="ARBA" id="ARBA00022448"/>
    </source>
</evidence>
<comment type="subcellular location">
    <subcellularLocation>
        <location evidence="1 7">Cell outer membrane</location>
        <topology evidence="1 7">Multi-pass membrane protein</topology>
    </subcellularLocation>
</comment>
<dbReference type="PROSITE" id="PS52016">
    <property type="entry name" value="TONB_DEPENDENT_REC_3"/>
    <property type="match status" value="1"/>
</dbReference>
<dbReference type="SUPFAM" id="SSF56935">
    <property type="entry name" value="Porins"/>
    <property type="match status" value="1"/>
</dbReference>
<dbReference type="InterPro" id="IPR012910">
    <property type="entry name" value="Plug_dom"/>
</dbReference>
<name>A0AAE3EXV2_9FLAO</name>
<dbReference type="InterPro" id="IPR039426">
    <property type="entry name" value="TonB-dep_rcpt-like"/>
</dbReference>
<keyword evidence="9" id="KW-0675">Receptor</keyword>
<gene>
    <name evidence="9" type="ORF">K8352_17220</name>
</gene>
<dbReference type="SUPFAM" id="SSF49464">
    <property type="entry name" value="Carboxypeptidase regulatory domain-like"/>
    <property type="match status" value="1"/>
</dbReference>
<organism evidence="9 10">
    <name type="scientific">Cerina litoralis</name>
    <dbReference type="NCBI Taxonomy" id="2874477"/>
    <lineage>
        <taxon>Bacteria</taxon>
        <taxon>Pseudomonadati</taxon>
        <taxon>Bacteroidota</taxon>
        <taxon>Flavobacteriia</taxon>
        <taxon>Flavobacteriales</taxon>
        <taxon>Flavobacteriaceae</taxon>
        <taxon>Cerina</taxon>
    </lineage>
</organism>
<feature type="domain" description="TonB-dependent receptor plug" evidence="8">
    <location>
        <begin position="99"/>
        <end position="204"/>
    </location>
</feature>
<dbReference type="EMBL" id="JAIRBC010000034">
    <property type="protein sequence ID" value="MCG2462505.1"/>
    <property type="molecule type" value="Genomic_DNA"/>
</dbReference>
<keyword evidence="6 7" id="KW-0998">Cell outer membrane</keyword>
<evidence type="ECO:0000313" key="10">
    <source>
        <dbReference type="Proteomes" id="UP001200642"/>
    </source>
</evidence>
<dbReference type="AlphaFoldDB" id="A0AAE3EXV2"/>
<keyword evidence="2 7" id="KW-0813">Transport</keyword>
<dbReference type="GO" id="GO:0009279">
    <property type="term" value="C:cell outer membrane"/>
    <property type="evidence" value="ECO:0007669"/>
    <property type="project" value="UniProtKB-SubCell"/>
</dbReference>
<evidence type="ECO:0000256" key="3">
    <source>
        <dbReference type="ARBA" id="ARBA00022452"/>
    </source>
</evidence>
<dbReference type="InterPro" id="IPR023996">
    <property type="entry name" value="TonB-dep_OMP_SusC/RagA"/>
</dbReference>
<dbReference type="InterPro" id="IPR008969">
    <property type="entry name" value="CarboxyPept-like_regulatory"/>
</dbReference>
<keyword evidence="4 7" id="KW-0812">Transmembrane</keyword>
<keyword evidence="3 7" id="KW-1134">Transmembrane beta strand</keyword>
<evidence type="ECO:0000256" key="4">
    <source>
        <dbReference type="ARBA" id="ARBA00022692"/>
    </source>
</evidence>
<reference evidence="9" key="1">
    <citation type="submission" date="2023-02" db="EMBL/GenBank/DDBJ databases">
        <title>Genome of Flavobacteriaceae gen. nov. sp. strain F89.</title>
        <authorList>
            <person name="Wang Y."/>
        </authorList>
    </citation>
    <scope>NUCLEOTIDE SEQUENCE</scope>
    <source>
        <strain evidence="9">F89</strain>
    </source>
</reference>
<evidence type="ECO:0000256" key="7">
    <source>
        <dbReference type="PROSITE-ProRule" id="PRU01360"/>
    </source>
</evidence>
<keyword evidence="5 7" id="KW-0472">Membrane</keyword>
<evidence type="ECO:0000256" key="6">
    <source>
        <dbReference type="ARBA" id="ARBA00023237"/>
    </source>
</evidence>
<proteinExistence type="inferred from homology"/>
<dbReference type="Gene3D" id="2.60.40.1120">
    <property type="entry name" value="Carboxypeptidase-like, regulatory domain"/>
    <property type="match status" value="1"/>
</dbReference>
<dbReference type="Pfam" id="PF13715">
    <property type="entry name" value="CarbopepD_reg_2"/>
    <property type="match status" value="1"/>
</dbReference>
<evidence type="ECO:0000256" key="1">
    <source>
        <dbReference type="ARBA" id="ARBA00004571"/>
    </source>
</evidence>
<dbReference type="Pfam" id="PF07715">
    <property type="entry name" value="Plug"/>
    <property type="match status" value="1"/>
</dbReference>
<dbReference type="Gene3D" id="2.40.170.20">
    <property type="entry name" value="TonB-dependent receptor, beta-barrel domain"/>
    <property type="match status" value="1"/>
</dbReference>
<dbReference type="NCBIfam" id="TIGR04057">
    <property type="entry name" value="SusC_RagA_signa"/>
    <property type="match status" value="1"/>
</dbReference>
<evidence type="ECO:0000259" key="8">
    <source>
        <dbReference type="Pfam" id="PF07715"/>
    </source>
</evidence>
<evidence type="ECO:0000313" key="9">
    <source>
        <dbReference type="EMBL" id="MCG2462505.1"/>
    </source>
</evidence>
<dbReference type="InterPro" id="IPR037066">
    <property type="entry name" value="Plug_dom_sf"/>
</dbReference>
<comment type="caution">
    <text evidence="9">The sequence shown here is derived from an EMBL/GenBank/DDBJ whole genome shotgun (WGS) entry which is preliminary data.</text>
</comment>
<dbReference type="FunFam" id="2.170.130.10:FF:000008">
    <property type="entry name" value="SusC/RagA family TonB-linked outer membrane protein"/>
    <property type="match status" value="1"/>
</dbReference>
<dbReference type="Gene3D" id="2.170.130.10">
    <property type="entry name" value="TonB-dependent receptor, plug domain"/>
    <property type="match status" value="1"/>
</dbReference>
<dbReference type="InterPro" id="IPR023997">
    <property type="entry name" value="TonB-dep_OMP_SusC/RagA_CS"/>
</dbReference>
<keyword evidence="10" id="KW-1185">Reference proteome</keyword>
<comment type="similarity">
    <text evidence="7">Belongs to the TonB-dependent receptor family.</text>
</comment>
<evidence type="ECO:0000256" key="5">
    <source>
        <dbReference type="ARBA" id="ARBA00023136"/>
    </source>
</evidence>
<dbReference type="InterPro" id="IPR036942">
    <property type="entry name" value="Beta-barrel_TonB_sf"/>
</dbReference>